<sequence>MEPSRPDALQGAKESTLQQTLSSEINSRPASRLALDDLSAPPAYHMVVDSEMSTSTATSPYMHDEEEYDREHDGDHTPEIVINAATQIRGHGNIISIAQMDSVRIANLITSVLNCDELDEATRPLTPPSPPSLATAPPERTSKTQVRGIKRYPNINITVNCGATVIGDRNIVGPGLGDIARQMQMAQRNQAALLAQQQQRQQAAAAAAAMGTPGQSKMASPPLQQRSSNSFFPSQPPFSSAHYATAVHNPPGSHGVATPPMSRSSSLHSDREARKRKAADMGESVAGIAIKKQRD</sequence>
<dbReference type="EMBL" id="KB908855">
    <property type="protein sequence ID" value="EOA82327.1"/>
    <property type="molecule type" value="Genomic_DNA"/>
</dbReference>
<proteinExistence type="predicted"/>
<dbReference type="RefSeq" id="XP_008030569.1">
    <property type="nucleotide sequence ID" value="XM_008032378.1"/>
</dbReference>
<protein>
    <submittedName>
        <fullName evidence="2">Uncharacterized protein</fullName>
    </submittedName>
</protein>
<reference evidence="2 3" key="1">
    <citation type="journal article" date="2012" name="PLoS Pathog.">
        <title>Diverse lifestyles and strategies of plant pathogenesis encoded in the genomes of eighteen Dothideomycetes fungi.</title>
        <authorList>
            <person name="Ohm R.A."/>
            <person name="Feau N."/>
            <person name="Henrissat B."/>
            <person name="Schoch C.L."/>
            <person name="Horwitz B.A."/>
            <person name="Barry K.W."/>
            <person name="Condon B.J."/>
            <person name="Copeland A.C."/>
            <person name="Dhillon B."/>
            <person name="Glaser F."/>
            <person name="Hesse C.N."/>
            <person name="Kosti I."/>
            <person name="LaButti K."/>
            <person name="Lindquist E.A."/>
            <person name="Lucas S."/>
            <person name="Salamov A.A."/>
            <person name="Bradshaw R.E."/>
            <person name="Ciuffetti L."/>
            <person name="Hamelin R.C."/>
            <person name="Kema G.H.J."/>
            <person name="Lawrence C."/>
            <person name="Scott J.A."/>
            <person name="Spatafora J.W."/>
            <person name="Turgeon B.G."/>
            <person name="de Wit P.J.G.M."/>
            <person name="Zhong S."/>
            <person name="Goodwin S.B."/>
            <person name="Grigoriev I.V."/>
        </authorList>
    </citation>
    <scope>NUCLEOTIDE SEQUENCE [LARGE SCALE GENOMIC DNA]</scope>
    <source>
        <strain evidence="3">28A</strain>
    </source>
</reference>
<dbReference type="AlphaFoldDB" id="R0K1M2"/>
<organism evidence="2 3">
    <name type="scientific">Exserohilum turcicum (strain 28A)</name>
    <name type="common">Northern leaf blight fungus</name>
    <name type="synonym">Setosphaeria turcica</name>
    <dbReference type="NCBI Taxonomy" id="671987"/>
    <lineage>
        <taxon>Eukaryota</taxon>
        <taxon>Fungi</taxon>
        <taxon>Dikarya</taxon>
        <taxon>Ascomycota</taxon>
        <taxon>Pezizomycotina</taxon>
        <taxon>Dothideomycetes</taxon>
        <taxon>Pleosporomycetidae</taxon>
        <taxon>Pleosporales</taxon>
        <taxon>Pleosporineae</taxon>
        <taxon>Pleosporaceae</taxon>
        <taxon>Exserohilum</taxon>
    </lineage>
</organism>
<gene>
    <name evidence="2" type="ORF">SETTUDRAFT_165737</name>
</gene>
<name>R0K1M2_EXST2</name>
<dbReference type="eggNOG" id="ENOG502RWG2">
    <property type="taxonomic scope" value="Eukaryota"/>
</dbReference>
<feature type="region of interest" description="Disordered" evidence="1">
    <location>
        <begin position="120"/>
        <end position="145"/>
    </location>
</feature>
<dbReference type="HOGENOM" id="CLU_074627_0_0_1"/>
<feature type="region of interest" description="Disordered" evidence="1">
    <location>
        <begin position="204"/>
        <end position="295"/>
    </location>
</feature>
<evidence type="ECO:0000313" key="3">
    <source>
        <dbReference type="Proteomes" id="UP000016935"/>
    </source>
</evidence>
<dbReference type="Proteomes" id="UP000016935">
    <property type="component" value="Unassembled WGS sequence"/>
</dbReference>
<dbReference type="OrthoDB" id="3942467at2759"/>
<accession>R0K1M2</accession>
<dbReference type="GeneID" id="19399567"/>
<keyword evidence="3" id="KW-1185">Reference proteome</keyword>
<feature type="compositionally biased region" description="Low complexity" evidence="1">
    <location>
        <begin position="224"/>
        <end position="240"/>
    </location>
</feature>
<feature type="region of interest" description="Disordered" evidence="1">
    <location>
        <begin position="1"/>
        <end position="29"/>
    </location>
</feature>
<feature type="compositionally biased region" description="Polar residues" evidence="1">
    <location>
        <begin position="13"/>
        <end position="29"/>
    </location>
</feature>
<evidence type="ECO:0000256" key="1">
    <source>
        <dbReference type="SAM" id="MobiDB-lite"/>
    </source>
</evidence>
<reference evidence="2 3" key="2">
    <citation type="journal article" date="2013" name="PLoS Genet.">
        <title>Comparative genome structure, secondary metabolite, and effector coding capacity across Cochliobolus pathogens.</title>
        <authorList>
            <person name="Condon B.J."/>
            <person name="Leng Y."/>
            <person name="Wu D."/>
            <person name="Bushley K.E."/>
            <person name="Ohm R.A."/>
            <person name="Otillar R."/>
            <person name="Martin J."/>
            <person name="Schackwitz W."/>
            <person name="Grimwood J."/>
            <person name="MohdZainudin N."/>
            <person name="Xue C."/>
            <person name="Wang R."/>
            <person name="Manning V.A."/>
            <person name="Dhillon B."/>
            <person name="Tu Z.J."/>
            <person name="Steffenson B.J."/>
            <person name="Salamov A."/>
            <person name="Sun H."/>
            <person name="Lowry S."/>
            <person name="LaButti K."/>
            <person name="Han J."/>
            <person name="Copeland A."/>
            <person name="Lindquist E."/>
            <person name="Barry K."/>
            <person name="Schmutz J."/>
            <person name="Baker S.E."/>
            <person name="Ciuffetti L.M."/>
            <person name="Grigoriev I.V."/>
            <person name="Zhong S."/>
            <person name="Turgeon B.G."/>
        </authorList>
    </citation>
    <scope>NUCLEOTIDE SEQUENCE [LARGE SCALE GENOMIC DNA]</scope>
    <source>
        <strain evidence="3">28A</strain>
    </source>
</reference>
<evidence type="ECO:0000313" key="2">
    <source>
        <dbReference type="EMBL" id="EOA82327.1"/>
    </source>
</evidence>